<keyword evidence="4" id="KW-1185">Reference proteome</keyword>
<comment type="caution">
    <text evidence="2">The sequence shown here is derived from an EMBL/GenBank/DDBJ whole genome shotgun (WGS) entry which is preliminary data.</text>
</comment>
<keyword evidence="1" id="KW-0732">Signal</keyword>
<name>A0AA86R4T9_9EUKA</name>
<feature type="chain" id="PRO_5041669346" evidence="1">
    <location>
        <begin position="22"/>
        <end position="197"/>
    </location>
</feature>
<dbReference type="AlphaFoldDB" id="A0AA86R4T9"/>
<feature type="signal peptide" evidence="1">
    <location>
        <begin position="1"/>
        <end position="21"/>
    </location>
</feature>
<evidence type="ECO:0000313" key="2">
    <source>
        <dbReference type="EMBL" id="CAI9969367.1"/>
    </source>
</evidence>
<dbReference type="EMBL" id="CAXDID020000241">
    <property type="protein sequence ID" value="CAL6062770.1"/>
    <property type="molecule type" value="Genomic_DNA"/>
</dbReference>
<gene>
    <name evidence="3" type="ORF">HINF_LOCUS50345</name>
    <name evidence="2" type="ORF">HINF_LOCUS57012</name>
</gene>
<evidence type="ECO:0000313" key="4">
    <source>
        <dbReference type="Proteomes" id="UP001642409"/>
    </source>
</evidence>
<sequence>MYHFCLQLVTFIITYLNNTNARTCEPTSMQWFVPSDQFYSPREFTHFKHQFTTRDPQKQIIFHICFVNQLKIKAATKLNLRANKLNQIQIQRFQNQLDQILRFIVHQHKASKHVNNLKTTNVNYWSRKNENVRFKQTNIKTEHKIKLLFTKNALNHQQNVAQMRAKTILESFQEKFRAKLQKWAEKKREKINEEING</sequence>
<accession>A0AA86R4T9</accession>
<reference evidence="2" key="1">
    <citation type="submission" date="2023-06" db="EMBL/GenBank/DDBJ databases">
        <authorList>
            <person name="Kurt Z."/>
        </authorList>
    </citation>
    <scope>NUCLEOTIDE SEQUENCE</scope>
</reference>
<organism evidence="2">
    <name type="scientific">Hexamita inflata</name>
    <dbReference type="NCBI Taxonomy" id="28002"/>
    <lineage>
        <taxon>Eukaryota</taxon>
        <taxon>Metamonada</taxon>
        <taxon>Diplomonadida</taxon>
        <taxon>Hexamitidae</taxon>
        <taxon>Hexamitinae</taxon>
        <taxon>Hexamita</taxon>
    </lineage>
</organism>
<evidence type="ECO:0000256" key="1">
    <source>
        <dbReference type="SAM" id="SignalP"/>
    </source>
</evidence>
<dbReference type="EMBL" id="CATOUU010001058">
    <property type="protein sequence ID" value="CAI9969367.1"/>
    <property type="molecule type" value="Genomic_DNA"/>
</dbReference>
<protein>
    <submittedName>
        <fullName evidence="3">Hypothetical_protein</fullName>
    </submittedName>
</protein>
<dbReference type="Proteomes" id="UP001642409">
    <property type="component" value="Unassembled WGS sequence"/>
</dbReference>
<evidence type="ECO:0000313" key="3">
    <source>
        <dbReference type="EMBL" id="CAL6062770.1"/>
    </source>
</evidence>
<proteinExistence type="predicted"/>
<reference evidence="3 4" key="2">
    <citation type="submission" date="2024-07" db="EMBL/GenBank/DDBJ databases">
        <authorList>
            <person name="Akdeniz Z."/>
        </authorList>
    </citation>
    <scope>NUCLEOTIDE SEQUENCE [LARGE SCALE GENOMIC DNA]</scope>
</reference>